<evidence type="ECO:0000313" key="3">
    <source>
        <dbReference type="Proteomes" id="UP001174909"/>
    </source>
</evidence>
<comment type="caution">
    <text evidence="2">The sequence shown here is derived from an EMBL/GenBank/DDBJ whole genome shotgun (WGS) entry which is preliminary data.</text>
</comment>
<evidence type="ECO:0000259" key="1">
    <source>
        <dbReference type="PROSITE" id="PS50053"/>
    </source>
</evidence>
<name>A0AA35RZM7_GEOBA</name>
<dbReference type="GO" id="GO:0005840">
    <property type="term" value="C:ribosome"/>
    <property type="evidence" value="ECO:0007669"/>
    <property type="project" value="UniProtKB-KW"/>
</dbReference>
<organism evidence="2 3">
    <name type="scientific">Geodia barretti</name>
    <name type="common">Barrett's horny sponge</name>
    <dbReference type="NCBI Taxonomy" id="519541"/>
    <lineage>
        <taxon>Eukaryota</taxon>
        <taxon>Metazoa</taxon>
        <taxon>Porifera</taxon>
        <taxon>Demospongiae</taxon>
        <taxon>Heteroscleromorpha</taxon>
        <taxon>Tetractinellida</taxon>
        <taxon>Astrophorina</taxon>
        <taxon>Geodiidae</taxon>
        <taxon>Geodia</taxon>
    </lineage>
</organism>
<sequence>MSADLPATNDLLAAAFSSLFKTHVISQTEFDALKQQDPEVARNAQALSLRHLYEHTYKWGSLGGGTASVAVGGGEGGPGERIQVFVKTLTGKTTEVFISTNATIFALKREIEDELEWPAEQQRLIFADEQLENDKMVSDYSIANHSVLHIVLTLRTGGDSLYYIDGSLLAPSFDYDFTNQSDGDKTFYRGNFVYTRPCGWQRKAMKVIGEYGDDKWLGGGGIRTNTTPGEWPVSYHSAATSPHGNIADVGSRESRGKLFGYDRGIFSTPLATVAARFAPTFEYRGQKYQVIFQNRINPETLQQVNPSAPEEFWASPKEEDVRPYNICIKKV</sequence>
<dbReference type="PRINTS" id="PR00348">
    <property type="entry name" value="UBIQUITIN"/>
</dbReference>
<dbReference type="SUPFAM" id="SSF54236">
    <property type="entry name" value="Ubiquitin-like"/>
    <property type="match status" value="1"/>
</dbReference>
<evidence type="ECO:0000313" key="2">
    <source>
        <dbReference type="EMBL" id="CAI8019176.1"/>
    </source>
</evidence>
<dbReference type="FunFam" id="3.10.20.90:FF:000205">
    <property type="entry name" value="2'-5'-oligoadenylate synthase-like protein 2"/>
    <property type="match status" value="1"/>
</dbReference>
<dbReference type="EMBL" id="CASHTH010001732">
    <property type="protein sequence ID" value="CAI8019176.1"/>
    <property type="molecule type" value="Genomic_DNA"/>
</dbReference>
<dbReference type="InterPro" id="IPR019956">
    <property type="entry name" value="Ubiquitin_dom"/>
</dbReference>
<feature type="domain" description="Ubiquitin-like" evidence="1">
    <location>
        <begin position="82"/>
        <end position="157"/>
    </location>
</feature>
<accession>A0AA35RZM7</accession>
<dbReference type="SMART" id="SM00213">
    <property type="entry name" value="UBQ"/>
    <property type="match status" value="1"/>
</dbReference>
<protein>
    <submittedName>
        <fullName evidence="2">Ubiquitin-60S ribosomal protein L40</fullName>
    </submittedName>
</protein>
<dbReference type="InterPro" id="IPR000626">
    <property type="entry name" value="Ubiquitin-like_dom"/>
</dbReference>
<gene>
    <name evidence="2" type="ORF">GBAR_LOCUS11544</name>
</gene>
<dbReference type="Proteomes" id="UP001174909">
    <property type="component" value="Unassembled WGS sequence"/>
</dbReference>
<keyword evidence="2" id="KW-0687">Ribonucleoprotein</keyword>
<dbReference type="PANTHER" id="PTHR36649:SF28">
    <property type="entry name" value="UBIQUITIN-LIKE DOMAIN-CONTAINING PROTEIN"/>
    <property type="match status" value="1"/>
</dbReference>
<dbReference type="PANTHER" id="PTHR36649">
    <property type="entry name" value="UBIQUITIN-LIKE DOMAIN-CONTAINING PROTEIN"/>
    <property type="match status" value="1"/>
</dbReference>
<dbReference type="InterPro" id="IPR029071">
    <property type="entry name" value="Ubiquitin-like_domsf"/>
</dbReference>
<dbReference type="AlphaFoldDB" id="A0AA35RZM7"/>
<keyword evidence="3" id="KW-1185">Reference proteome</keyword>
<proteinExistence type="predicted"/>
<keyword evidence="2" id="KW-0689">Ribosomal protein</keyword>
<dbReference type="Gene3D" id="3.10.20.90">
    <property type="entry name" value="Phosphatidylinositol 3-kinase Catalytic Subunit, Chain A, domain 1"/>
    <property type="match status" value="1"/>
</dbReference>
<dbReference type="PROSITE" id="PS50053">
    <property type="entry name" value="UBIQUITIN_2"/>
    <property type="match status" value="1"/>
</dbReference>
<reference evidence="2" key="1">
    <citation type="submission" date="2023-03" db="EMBL/GenBank/DDBJ databases">
        <authorList>
            <person name="Steffen K."/>
            <person name="Cardenas P."/>
        </authorList>
    </citation>
    <scope>NUCLEOTIDE SEQUENCE</scope>
</reference>
<dbReference type="Pfam" id="PF00240">
    <property type="entry name" value="ubiquitin"/>
    <property type="match status" value="1"/>
</dbReference>